<dbReference type="EMBL" id="CP013002">
    <property type="protein sequence ID" value="ALL14925.1"/>
    <property type="molecule type" value="Genomic_DNA"/>
</dbReference>
<feature type="chain" id="PRO_5006052749" evidence="2">
    <location>
        <begin position="19"/>
        <end position="189"/>
    </location>
</feature>
<dbReference type="Pfam" id="PF03364">
    <property type="entry name" value="Polyketide_cyc"/>
    <property type="match status" value="1"/>
</dbReference>
<dbReference type="InterPro" id="IPR023393">
    <property type="entry name" value="START-like_dom_sf"/>
</dbReference>
<dbReference type="Proteomes" id="UP000056905">
    <property type="component" value="Chromosome"/>
</dbReference>
<accession>A0A0P0P3S5</accession>
<dbReference type="OrthoDB" id="7185382at2"/>
<proteinExistence type="inferred from homology"/>
<evidence type="ECO:0000259" key="3">
    <source>
        <dbReference type="Pfam" id="PF03364"/>
    </source>
</evidence>
<dbReference type="InterPro" id="IPR005031">
    <property type="entry name" value="COQ10_START"/>
</dbReference>
<keyword evidence="2" id="KW-0732">Signal</keyword>
<name>A0A0P0P3S5_9CAUL</name>
<protein>
    <submittedName>
        <fullName evidence="4">Cyclase</fullName>
    </submittedName>
</protein>
<keyword evidence="5" id="KW-1185">Reference proteome</keyword>
<sequence>MRRRISLILLLLASPALADAGWAERLNLGEIPIEAHADAQGRGGMVRAAIDIPAPASVVWRTILDCDRAARMTPGVKRCRVLTRAANGRSELREHLVKWSFFLPALKSTSRIDLEPDRSIRFTCVGGDIRACEGSWSLEPIRGGTATRVTYEMWAAAPFALSAPLLSSLMRRDVPDALKALRRECLEVE</sequence>
<dbReference type="AlphaFoldDB" id="A0A0P0P3S5"/>
<feature type="domain" description="Coenzyme Q-binding protein COQ10 START" evidence="3">
    <location>
        <begin position="52"/>
        <end position="182"/>
    </location>
</feature>
<evidence type="ECO:0000256" key="1">
    <source>
        <dbReference type="ARBA" id="ARBA00008918"/>
    </source>
</evidence>
<dbReference type="STRING" id="69395.AQ619_17000"/>
<dbReference type="Gene3D" id="3.30.530.20">
    <property type="match status" value="1"/>
</dbReference>
<evidence type="ECO:0000256" key="2">
    <source>
        <dbReference type="SAM" id="SignalP"/>
    </source>
</evidence>
<feature type="signal peptide" evidence="2">
    <location>
        <begin position="1"/>
        <end position="18"/>
    </location>
</feature>
<comment type="similarity">
    <text evidence="1">Belongs to the ribosome association toxin RatA family.</text>
</comment>
<dbReference type="SUPFAM" id="SSF55961">
    <property type="entry name" value="Bet v1-like"/>
    <property type="match status" value="1"/>
</dbReference>
<dbReference type="RefSeq" id="WP_062150463.1">
    <property type="nucleotide sequence ID" value="NZ_CP013002.1"/>
</dbReference>
<evidence type="ECO:0000313" key="5">
    <source>
        <dbReference type="Proteomes" id="UP000056905"/>
    </source>
</evidence>
<gene>
    <name evidence="4" type="ORF">AQ619_17000</name>
</gene>
<dbReference type="KEGG" id="chq:AQ619_17000"/>
<organism evidence="4 5">
    <name type="scientific">Caulobacter henricii</name>
    <dbReference type="NCBI Taxonomy" id="69395"/>
    <lineage>
        <taxon>Bacteria</taxon>
        <taxon>Pseudomonadati</taxon>
        <taxon>Pseudomonadota</taxon>
        <taxon>Alphaproteobacteria</taxon>
        <taxon>Caulobacterales</taxon>
        <taxon>Caulobacteraceae</taxon>
        <taxon>Caulobacter</taxon>
    </lineage>
</organism>
<reference evidence="4 5" key="1">
    <citation type="submission" date="2015-10" db="EMBL/GenBank/DDBJ databases">
        <title>Conservation of the essential genome among Caulobacter and Brevundimonas species.</title>
        <authorList>
            <person name="Scott D."/>
            <person name="Ely B."/>
        </authorList>
    </citation>
    <scope>NUCLEOTIDE SEQUENCE [LARGE SCALE GENOMIC DNA]</scope>
    <source>
        <strain evidence="4 5">CB4</strain>
    </source>
</reference>
<evidence type="ECO:0000313" key="4">
    <source>
        <dbReference type="EMBL" id="ALL14925.1"/>
    </source>
</evidence>